<evidence type="ECO:0000313" key="3">
    <source>
        <dbReference type="Proteomes" id="UP000613177"/>
    </source>
</evidence>
<evidence type="ECO:0000259" key="1">
    <source>
        <dbReference type="PROSITE" id="PS50206"/>
    </source>
</evidence>
<dbReference type="PANTHER" id="PTHR10828">
    <property type="entry name" value="M-PHASE INDUCER PHOSPHATASE DUAL SPECIFICITY PHOSPHATASE CDC25"/>
    <property type="match status" value="1"/>
</dbReference>
<dbReference type="InterPro" id="IPR001763">
    <property type="entry name" value="Rhodanese-like_dom"/>
</dbReference>
<dbReference type="AlphaFoldDB" id="A0A8H7SVL5"/>
<sequence length="140" mass="16062">MSSVPVFAEPEELYDLVLDTRKQPGKDYVIVDVRDADFKGGNIPGAVNVPANEMYDKANDLIREYANVPKVYFHCALSQVRGPKSARIYCETMNNLGIQTDQKVKILRDGFEGWHAKYKKEEGLIESYDESVWEWDIIKE</sequence>
<dbReference type="InterPro" id="IPR036873">
    <property type="entry name" value="Rhodanese-like_dom_sf"/>
</dbReference>
<dbReference type="Proteomes" id="UP000613177">
    <property type="component" value="Unassembled WGS sequence"/>
</dbReference>
<accession>A0A8H7SVL5</accession>
<proteinExistence type="predicted"/>
<dbReference type="GO" id="GO:0005737">
    <property type="term" value="C:cytoplasm"/>
    <property type="evidence" value="ECO:0007669"/>
    <property type="project" value="TreeGrafter"/>
</dbReference>
<dbReference type="GO" id="GO:0005634">
    <property type="term" value="C:nucleus"/>
    <property type="evidence" value="ECO:0007669"/>
    <property type="project" value="TreeGrafter"/>
</dbReference>
<dbReference type="EMBL" id="JAEPRE010000025">
    <property type="protein sequence ID" value="KAG2235886.1"/>
    <property type="molecule type" value="Genomic_DNA"/>
</dbReference>
<organism evidence="2 3">
    <name type="scientific">Thamnidium elegans</name>
    <dbReference type="NCBI Taxonomy" id="101142"/>
    <lineage>
        <taxon>Eukaryota</taxon>
        <taxon>Fungi</taxon>
        <taxon>Fungi incertae sedis</taxon>
        <taxon>Mucoromycota</taxon>
        <taxon>Mucoromycotina</taxon>
        <taxon>Mucoromycetes</taxon>
        <taxon>Mucorales</taxon>
        <taxon>Mucorineae</taxon>
        <taxon>Mucoraceae</taxon>
        <taxon>Thamnidium</taxon>
    </lineage>
</organism>
<comment type="caution">
    <text evidence="2">The sequence shown here is derived from an EMBL/GenBank/DDBJ whole genome shotgun (WGS) entry which is preliminary data.</text>
</comment>
<reference evidence="2" key="1">
    <citation type="submission" date="2021-01" db="EMBL/GenBank/DDBJ databases">
        <title>Metabolic potential, ecology and presence of endohyphal bacteria is reflected in genomic diversity of Mucoromycotina.</title>
        <authorList>
            <person name="Muszewska A."/>
            <person name="Okrasinska A."/>
            <person name="Steczkiewicz K."/>
            <person name="Drgas O."/>
            <person name="Orlowska M."/>
            <person name="Perlinska-Lenart U."/>
            <person name="Aleksandrzak-Piekarczyk T."/>
            <person name="Szatraj K."/>
            <person name="Zielenkiewicz U."/>
            <person name="Pilsyk S."/>
            <person name="Malc E."/>
            <person name="Mieczkowski P."/>
            <person name="Kruszewska J.S."/>
            <person name="Biernat P."/>
            <person name="Pawlowska J."/>
        </authorList>
    </citation>
    <scope>NUCLEOTIDE SEQUENCE</scope>
    <source>
        <strain evidence="2">WA0000018081</strain>
    </source>
</reference>
<dbReference type="Pfam" id="PF00581">
    <property type="entry name" value="Rhodanese"/>
    <property type="match status" value="1"/>
</dbReference>
<keyword evidence="3" id="KW-1185">Reference proteome</keyword>
<dbReference type="PANTHER" id="PTHR10828:SF38">
    <property type="entry name" value="ARSENICAL-RESISTANCE PROTEIN 2-RELATED"/>
    <property type="match status" value="1"/>
</dbReference>
<dbReference type="GO" id="GO:0004725">
    <property type="term" value="F:protein tyrosine phosphatase activity"/>
    <property type="evidence" value="ECO:0007669"/>
    <property type="project" value="TreeGrafter"/>
</dbReference>
<protein>
    <recommendedName>
        <fullName evidence="1">Rhodanese domain-containing protein</fullName>
    </recommendedName>
</protein>
<gene>
    <name evidence="2" type="ORF">INT48_008189</name>
</gene>
<name>A0A8H7SVL5_9FUNG</name>
<dbReference type="SUPFAM" id="SSF52821">
    <property type="entry name" value="Rhodanese/Cell cycle control phosphatase"/>
    <property type="match status" value="1"/>
</dbReference>
<dbReference type="SMART" id="SM00450">
    <property type="entry name" value="RHOD"/>
    <property type="match status" value="1"/>
</dbReference>
<feature type="domain" description="Rhodanese" evidence="1">
    <location>
        <begin position="24"/>
        <end position="123"/>
    </location>
</feature>
<dbReference type="Gene3D" id="3.40.250.10">
    <property type="entry name" value="Rhodanese-like domain"/>
    <property type="match status" value="1"/>
</dbReference>
<evidence type="ECO:0000313" key="2">
    <source>
        <dbReference type="EMBL" id="KAG2235886.1"/>
    </source>
</evidence>
<dbReference type="PROSITE" id="PS50206">
    <property type="entry name" value="RHODANESE_3"/>
    <property type="match status" value="1"/>
</dbReference>